<evidence type="ECO:0000313" key="1">
    <source>
        <dbReference type="EMBL" id="CAD2213889.1"/>
    </source>
</evidence>
<accession>A0A7G2C2L0</accession>
<dbReference type="Proteomes" id="UP000515908">
    <property type="component" value="Chromosome 02"/>
</dbReference>
<sequence>MRLNRQQREEIEKAHLRGDFTTRNEEDCLGTTHGLLLNELKCAADGVLRPVEKILSSVTELGPSSVYSANATYVLYLVHLTCDILSFCRFILERRLGKYVELVREYHGRLLTFLEQHVFPLFFAWLAESENNEDTPTQCVVYSYKSMVDRALWKGAAAQGEVSTAAQLERFLQSCTFVRARHGFGMGMQRSQLASREGDDLLTAEEKIARFLEAQGLDTTRLTKDMLDQGKQLMMSGGRRRAVFVHIRGRYFKDTVRVPNLFHSDPGSTTESKQLKLPPADIMENILFHDLLEDHQILSNCWTTWTAAHGMVCCRASSTAC</sequence>
<reference evidence="1 2" key="1">
    <citation type="submission" date="2020-08" db="EMBL/GenBank/DDBJ databases">
        <authorList>
            <person name="Newling K."/>
            <person name="Davey J."/>
            <person name="Forrester S."/>
        </authorList>
    </citation>
    <scope>NUCLEOTIDE SEQUENCE [LARGE SCALE GENOMIC DNA]</scope>
    <source>
        <strain evidence="2">Crithidia deanei Carvalho (ATCC PRA-265)</strain>
    </source>
</reference>
<name>A0A7G2C2L0_9TRYP</name>
<organism evidence="1 2">
    <name type="scientific">Angomonas deanei</name>
    <dbReference type="NCBI Taxonomy" id="59799"/>
    <lineage>
        <taxon>Eukaryota</taxon>
        <taxon>Discoba</taxon>
        <taxon>Euglenozoa</taxon>
        <taxon>Kinetoplastea</taxon>
        <taxon>Metakinetoplastina</taxon>
        <taxon>Trypanosomatida</taxon>
        <taxon>Trypanosomatidae</taxon>
        <taxon>Strigomonadinae</taxon>
        <taxon>Angomonas</taxon>
    </lineage>
</organism>
<dbReference type="VEuPathDB" id="TriTrypDB:ADEAN_000133300"/>
<evidence type="ECO:0000313" key="2">
    <source>
        <dbReference type="Proteomes" id="UP000515908"/>
    </source>
</evidence>
<proteinExistence type="predicted"/>
<dbReference type="EMBL" id="LR877146">
    <property type="protein sequence ID" value="CAD2213889.1"/>
    <property type="molecule type" value="Genomic_DNA"/>
</dbReference>
<keyword evidence="2" id="KW-1185">Reference proteome</keyword>
<protein>
    <submittedName>
        <fullName evidence="1">Uncharacterized protein</fullName>
    </submittedName>
</protein>
<gene>
    <name evidence="1" type="ORF">ADEAN_000133300</name>
</gene>
<dbReference type="AlphaFoldDB" id="A0A7G2C2L0"/>